<name>A0AAQ3WLE9_PASNO</name>
<evidence type="ECO:0000256" key="4">
    <source>
        <dbReference type="ARBA" id="ARBA00023180"/>
    </source>
</evidence>
<dbReference type="InterPro" id="IPR016140">
    <property type="entry name" value="Bifunc_inhib/LTP/seed_store"/>
</dbReference>
<feature type="domain" description="Bifunctional inhibitor/plant lipid transfer protein/seed storage helical" evidence="6">
    <location>
        <begin position="56"/>
        <end position="139"/>
    </location>
</feature>
<dbReference type="EMBL" id="CP144747">
    <property type="protein sequence ID" value="WVZ65878.1"/>
    <property type="molecule type" value="Genomic_DNA"/>
</dbReference>
<keyword evidence="8" id="KW-1185">Reference proteome</keyword>
<evidence type="ECO:0000256" key="2">
    <source>
        <dbReference type="ARBA" id="ARBA00022729"/>
    </source>
</evidence>
<accession>A0AAQ3WLE9</accession>
<feature type="signal peptide" evidence="5">
    <location>
        <begin position="1"/>
        <end position="24"/>
    </location>
</feature>
<dbReference type="Proteomes" id="UP001341281">
    <property type="component" value="Chromosome 03"/>
</dbReference>
<reference evidence="7 8" key="1">
    <citation type="submission" date="2024-02" db="EMBL/GenBank/DDBJ databases">
        <title>High-quality chromosome-scale genome assembly of Pensacola bahiagrass (Paspalum notatum Flugge var. saurae).</title>
        <authorList>
            <person name="Vega J.M."/>
            <person name="Podio M."/>
            <person name="Orjuela J."/>
            <person name="Siena L.A."/>
            <person name="Pessino S.C."/>
            <person name="Combes M.C."/>
            <person name="Mariac C."/>
            <person name="Albertini E."/>
            <person name="Pupilli F."/>
            <person name="Ortiz J.P.A."/>
            <person name="Leblanc O."/>
        </authorList>
    </citation>
    <scope>NUCLEOTIDE SEQUENCE [LARGE SCALE GENOMIC DNA]</scope>
    <source>
        <strain evidence="7">R1</strain>
        <tissue evidence="7">Leaf</tissue>
    </source>
</reference>
<dbReference type="InterPro" id="IPR036312">
    <property type="entry name" value="Bifun_inhib/LTP/seed_sf"/>
</dbReference>
<protein>
    <recommendedName>
        <fullName evidence="6">Bifunctional inhibitor/plant lipid transfer protein/seed storage helical domain-containing protein</fullName>
    </recommendedName>
</protein>
<comment type="similarity">
    <text evidence="1">Belongs to the plant LTP family.</text>
</comment>
<evidence type="ECO:0000256" key="5">
    <source>
        <dbReference type="SAM" id="SignalP"/>
    </source>
</evidence>
<dbReference type="Gene3D" id="1.10.110.10">
    <property type="entry name" value="Plant lipid-transfer and hydrophobic proteins"/>
    <property type="match status" value="1"/>
</dbReference>
<sequence>MAPKCISMLLLAILVAAATVVVNADAAPSSRPSYRRPLPPLPCIPGRQRPSWMPPCSPPPAQPAECYTSLSGLATPCSDFLTNPDVAAPAAACCDGLASLVGDAPICLCHVVNGDLNKLLPAPMMRLRLPQLRRMCAVGFPRTTLRECIRKAGTSAADEPSTVDVAADT</sequence>
<dbReference type="AlphaFoldDB" id="A0AAQ3WLE9"/>
<evidence type="ECO:0000256" key="3">
    <source>
        <dbReference type="ARBA" id="ARBA00023157"/>
    </source>
</evidence>
<feature type="chain" id="PRO_5042859464" description="Bifunctional inhibitor/plant lipid transfer protein/seed storage helical domain-containing protein" evidence="5">
    <location>
        <begin position="25"/>
        <end position="169"/>
    </location>
</feature>
<evidence type="ECO:0000259" key="6">
    <source>
        <dbReference type="Pfam" id="PF14368"/>
    </source>
</evidence>
<evidence type="ECO:0000256" key="1">
    <source>
        <dbReference type="ARBA" id="ARBA00009748"/>
    </source>
</evidence>
<evidence type="ECO:0000313" key="7">
    <source>
        <dbReference type="EMBL" id="WVZ65878.1"/>
    </source>
</evidence>
<keyword evidence="2 5" id="KW-0732">Signal</keyword>
<evidence type="ECO:0000313" key="8">
    <source>
        <dbReference type="Proteomes" id="UP001341281"/>
    </source>
</evidence>
<dbReference type="Pfam" id="PF14368">
    <property type="entry name" value="LTP_2"/>
    <property type="match status" value="1"/>
</dbReference>
<keyword evidence="3" id="KW-1015">Disulfide bond</keyword>
<dbReference type="SUPFAM" id="SSF47699">
    <property type="entry name" value="Bifunctional inhibitor/lipid-transfer protein/seed storage 2S albumin"/>
    <property type="match status" value="1"/>
</dbReference>
<proteinExistence type="inferred from homology"/>
<gene>
    <name evidence="7" type="ORF">U9M48_015172</name>
</gene>
<keyword evidence="4" id="KW-0325">Glycoprotein</keyword>
<dbReference type="CDD" id="cd00010">
    <property type="entry name" value="AAI_LTSS"/>
    <property type="match status" value="1"/>
</dbReference>
<dbReference type="PANTHER" id="PTHR33044">
    <property type="entry name" value="BIFUNCTIONAL INHIBITOR/LIPID-TRANSFER PROTEIN/SEED STORAGE 2S ALBUMIN SUPERFAMILY PROTEIN-RELATED"/>
    <property type="match status" value="1"/>
</dbReference>
<organism evidence="7 8">
    <name type="scientific">Paspalum notatum var. saurae</name>
    <dbReference type="NCBI Taxonomy" id="547442"/>
    <lineage>
        <taxon>Eukaryota</taxon>
        <taxon>Viridiplantae</taxon>
        <taxon>Streptophyta</taxon>
        <taxon>Embryophyta</taxon>
        <taxon>Tracheophyta</taxon>
        <taxon>Spermatophyta</taxon>
        <taxon>Magnoliopsida</taxon>
        <taxon>Liliopsida</taxon>
        <taxon>Poales</taxon>
        <taxon>Poaceae</taxon>
        <taxon>PACMAD clade</taxon>
        <taxon>Panicoideae</taxon>
        <taxon>Andropogonodae</taxon>
        <taxon>Paspaleae</taxon>
        <taxon>Paspalinae</taxon>
        <taxon>Paspalum</taxon>
    </lineage>
</organism>
<dbReference type="InterPro" id="IPR043325">
    <property type="entry name" value="LTSS"/>
</dbReference>